<gene>
    <name evidence="2" type="ORF">MNBD_CPR01-84</name>
</gene>
<keyword evidence="1" id="KW-0812">Transmembrane</keyword>
<dbReference type="AlphaFoldDB" id="A0A3B0UW57"/>
<reference evidence="2" key="1">
    <citation type="submission" date="2018-06" db="EMBL/GenBank/DDBJ databases">
        <authorList>
            <person name="Zhirakovskaya E."/>
        </authorList>
    </citation>
    <scope>NUCLEOTIDE SEQUENCE</scope>
</reference>
<name>A0A3B0UW57_9ZZZZ</name>
<keyword evidence="1" id="KW-0472">Membrane</keyword>
<accession>A0A3B0UW57</accession>
<sequence>MVQRINSYIAILIITIAGVLATLVIVHVANKTTFGYYKGTNLSAQINDTQ</sequence>
<proteinExistence type="predicted"/>
<organism evidence="2">
    <name type="scientific">hydrothermal vent metagenome</name>
    <dbReference type="NCBI Taxonomy" id="652676"/>
    <lineage>
        <taxon>unclassified sequences</taxon>
        <taxon>metagenomes</taxon>
        <taxon>ecological metagenomes</taxon>
    </lineage>
</organism>
<feature type="transmembrane region" description="Helical" evidence="1">
    <location>
        <begin position="7"/>
        <end position="29"/>
    </location>
</feature>
<protein>
    <submittedName>
        <fullName evidence="2">Uncharacterized protein</fullName>
    </submittedName>
</protein>
<evidence type="ECO:0000313" key="2">
    <source>
        <dbReference type="EMBL" id="VAW32413.1"/>
    </source>
</evidence>
<evidence type="ECO:0000256" key="1">
    <source>
        <dbReference type="SAM" id="Phobius"/>
    </source>
</evidence>
<dbReference type="EMBL" id="UOEV01000047">
    <property type="protein sequence ID" value="VAW32413.1"/>
    <property type="molecule type" value="Genomic_DNA"/>
</dbReference>
<keyword evidence="1" id="KW-1133">Transmembrane helix</keyword>